<dbReference type="Pfam" id="PF12051">
    <property type="entry name" value="DUF3533"/>
    <property type="match status" value="1"/>
</dbReference>
<comment type="caution">
    <text evidence="3">The sequence shown here is derived from an EMBL/GenBank/DDBJ whole genome shotgun (WGS) entry which is preliminary data.</text>
</comment>
<keyword evidence="1" id="KW-0472">Membrane</keyword>
<dbReference type="Proteomes" id="UP000007129">
    <property type="component" value="Unassembled WGS sequence"/>
</dbReference>
<dbReference type="HOGENOM" id="CLU_020178_1_0_1"/>
<dbReference type="eggNOG" id="ENOG502QUA0">
    <property type="taxonomic scope" value="Eukaryota"/>
</dbReference>
<dbReference type="InterPro" id="IPR022703">
    <property type="entry name" value="DUF3533"/>
</dbReference>
<dbReference type="PANTHER" id="PTHR34814:SF1">
    <property type="entry name" value="NITROSOGUANIDINE RESISTANCE PROTEIN SNG1"/>
    <property type="match status" value="1"/>
</dbReference>
<dbReference type="OrthoDB" id="2140105at2759"/>
<feature type="transmembrane region" description="Helical" evidence="1">
    <location>
        <begin position="175"/>
        <end position="195"/>
    </location>
</feature>
<accession>K2RPN4</accession>
<reference evidence="3 4" key="1">
    <citation type="journal article" date="2012" name="BMC Genomics">
        <title>Tools to kill: Genome of one of the most destructive plant pathogenic fungi Macrophomina phaseolina.</title>
        <authorList>
            <person name="Islam M.S."/>
            <person name="Haque M.S."/>
            <person name="Islam M.M."/>
            <person name="Emdad E.M."/>
            <person name="Halim A."/>
            <person name="Hossen Q.M.M."/>
            <person name="Hossain M.Z."/>
            <person name="Ahmed B."/>
            <person name="Rahim S."/>
            <person name="Rahman M.S."/>
            <person name="Alam M.M."/>
            <person name="Hou S."/>
            <person name="Wan X."/>
            <person name="Saito J.A."/>
            <person name="Alam M."/>
        </authorList>
    </citation>
    <scope>NUCLEOTIDE SEQUENCE [LARGE SCALE GENOMIC DNA]</scope>
    <source>
        <strain evidence="3 4">MS6</strain>
    </source>
</reference>
<gene>
    <name evidence="3" type="ORF">MPH_10764</name>
</gene>
<sequence length="363" mass="40308">MDGADPYSPSTTGHTALVGPGVIELANQMIMQPNTLGFRIIPSSDFNNDPIQVRQAIYDQEAWAAIVVNPNATALLYSAVETGNSSYDPLGACQFVYNEARDDTTYLNYIMPILDQFMTEATSTIGQRWARTALQNASTPSALAALRAAPQALSPAIGFSQYNLRPFYPYVSTPAVTIGLIYLIIISFFSFSFYLPIHLKYLKPEGHPPLKFWQLILWRWLATISAYVFLSLAYSLISLAFQVNFSGGNPISSDVLPTVASYGNPNAYGKGSFPVYWMLNFCGMIALGLACENIAMLVGQPWMGLWLIFWVITNVSTSFYDIDTEPGFYRWGYAWPLHHGKSLLFLFLVNHPTVGSLLTPRLL</sequence>
<dbReference type="FunCoup" id="K2RPN4">
    <property type="interactions" value="24"/>
</dbReference>
<dbReference type="STRING" id="1126212.K2RPN4"/>
<feature type="transmembrane region" description="Helical" evidence="1">
    <location>
        <begin position="216"/>
        <end position="237"/>
    </location>
</feature>
<dbReference type="VEuPathDB" id="FungiDB:MPH_10764"/>
<evidence type="ECO:0000313" key="4">
    <source>
        <dbReference type="Proteomes" id="UP000007129"/>
    </source>
</evidence>
<evidence type="ECO:0000259" key="2">
    <source>
        <dbReference type="Pfam" id="PF12051"/>
    </source>
</evidence>
<feature type="domain" description="DUF3533" evidence="2">
    <location>
        <begin position="13"/>
        <end position="339"/>
    </location>
</feature>
<evidence type="ECO:0000256" key="1">
    <source>
        <dbReference type="SAM" id="Phobius"/>
    </source>
</evidence>
<feature type="transmembrane region" description="Helical" evidence="1">
    <location>
        <begin position="302"/>
        <end position="322"/>
    </location>
</feature>
<protein>
    <recommendedName>
        <fullName evidence="2">DUF3533 domain-containing protein</fullName>
    </recommendedName>
</protein>
<dbReference type="GO" id="GO:0016020">
    <property type="term" value="C:membrane"/>
    <property type="evidence" value="ECO:0007669"/>
    <property type="project" value="TreeGrafter"/>
</dbReference>
<dbReference type="InParanoid" id="K2RPN4"/>
<name>K2RPN4_MACPH</name>
<dbReference type="PANTHER" id="PTHR34814">
    <property type="entry name" value="NITROSOGUANIDINE RESISTANCE PROTEIN SNG1"/>
    <property type="match status" value="1"/>
</dbReference>
<evidence type="ECO:0000313" key="3">
    <source>
        <dbReference type="EMBL" id="EKG12134.1"/>
    </source>
</evidence>
<feature type="transmembrane region" description="Helical" evidence="1">
    <location>
        <begin position="275"/>
        <end position="295"/>
    </location>
</feature>
<dbReference type="EMBL" id="AHHD01000458">
    <property type="protein sequence ID" value="EKG12134.1"/>
    <property type="molecule type" value="Genomic_DNA"/>
</dbReference>
<keyword evidence="1" id="KW-0812">Transmembrane</keyword>
<keyword evidence="1" id="KW-1133">Transmembrane helix</keyword>
<dbReference type="InterPro" id="IPR053001">
    <property type="entry name" value="MNNG_permease-like"/>
</dbReference>
<dbReference type="AlphaFoldDB" id="K2RPN4"/>
<organism evidence="3 4">
    <name type="scientific">Macrophomina phaseolina (strain MS6)</name>
    <name type="common">Charcoal rot fungus</name>
    <dbReference type="NCBI Taxonomy" id="1126212"/>
    <lineage>
        <taxon>Eukaryota</taxon>
        <taxon>Fungi</taxon>
        <taxon>Dikarya</taxon>
        <taxon>Ascomycota</taxon>
        <taxon>Pezizomycotina</taxon>
        <taxon>Dothideomycetes</taxon>
        <taxon>Dothideomycetes incertae sedis</taxon>
        <taxon>Botryosphaeriales</taxon>
        <taxon>Botryosphaeriaceae</taxon>
        <taxon>Macrophomina</taxon>
    </lineage>
</organism>
<proteinExistence type="predicted"/>